<keyword evidence="8" id="KW-1185">Reference proteome</keyword>
<dbReference type="GO" id="GO:0003899">
    <property type="term" value="F:DNA-directed RNA polymerase activity"/>
    <property type="evidence" value="ECO:0007669"/>
    <property type="project" value="UniProtKB-EC"/>
</dbReference>
<dbReference type="InterPro" id="IPR045867">
    <property type="entry name" value="DNA-dir_RpoC_beta_prime"/>
</dbReference>
<dbReference type="OrthoDB" id="270392at2759"/>
<dbReference type="Proteomes" id="UP000276215">
    <property type="component" value="Unassembled WGS sequence"/>
</dbReference>
<keyword evidence="6" id="KW-0804">Transcription</keyword>
<evidence type="ECO:0000256" key="4">
    <source>
        <dbReference type="ARBA" id="ARBA00022679"/>
    </source>
</evidence>
<feature type="non-terminal residue" evidence="7">
    <location>
        <position position="101"/>
    </location>
</feature>
<evidence type="ECO:0000256" key="1">
    <source>
        <dbReference type="ARBA" id="ARBA00006460"/>
    </source>
</evidence>
<dbReference type="EMBL" id="ML120441">
    <property type="protein sequence ID" value="RPA94198.1"/>
    <property type="molecule type" value="Genomic_DNA"/>
</dbReference>
<dbReference type="GO" id="GO:0005736">
    <property type="term" value="C:RNA polymerase I complex"/>
    <property type="evidence" value="ECO:0007669"/>
    <property type="project" value="TreeGrafter"/>
</dbReference>
<dbReference type="STRING" id="1336337.A0A3N4JB32"/>
<keyword evidence="4" id="KW-0808">Transferase</keyword>
<keyword evidence="3" id="KW-0240">DNA-directed RNA polymerase</keyword>
<evidence type="ECO:0000256" key="2">
    <source>
        <dbReference type="ARBA" id="ARBA00012418"/>
    </source>
</evidence>
<evidence type="ECO:0000313" key="8">
    <source>
        <dbReference type="Proteomes" id="UP000276215"/>
    </source>
</evidence>
<evidence type="ECO:0000256" key="6">
    <source>
        <dbReference type="ARBA" id="ARBA00023163"/>
    </source>
</evidence>
<reference evidence="7 8" key="1">
    <citation type="journal article" date="2018" name="Nat. Ecol. Evol.">
        <title>Pezizomycetes genomes reveal the molecular basis of ectomycorrhizal truffle lifestyle.</title>
        <authorList>
            <person name="Murat C."/>
            <person name="Payen T."/>
            <person name="Noel B."/>
            <person name="Kuo A."/>
            <person name="Morin E."/>
            <person name="Chen J."/>
            <person name="Kohler A."/>
            <person name="Krizsan K."/>
            <person name="Balestrini R."/>
            <person name="Da Silva C."/>
            <person name="Montanini B."/>
            <person name="Hainaut M."/>
            <person name="Levati E."/>
            <person name="Barry K.W."/>
            <person name="Belfiori B."/>
            <person name="Cichocki N."/>
            <person name="Clum A."/>
            <person name="Dockter R.B."/>
            <person name="Fauchery L."/>
            <person name="Guy J."/>
            <person name="Iotti M."/>
            <person name="Le Tacon F."/>
            <person name="Lindquist E.A."/>
            <person name="Lipzen A."/>
            <person name="Malagnac F."/>
            <person name="Mello A."/>
            <person name="Molinier V."/>
            <person name="Miyauchi S."/>
            <person name="Poulain J."/>
            <person name="Riccioni C."/>
            <person name="Rubini A."/>
            <person name="Sitrit Y."/>
            <person name="Splivallo R."/>
            <person name="Traeger S."/>
            <person name="Wang M."/>
            <person name="Zifcakova L."/>
            <person name="Wipf D."/>
            <person name="Zambonelli A."/>
            <person name="Paolocci F."/>
            <person name="Nowrousian M."/>
            <person name="Ottonello S."/>
            <person name="Baldrian P."/>
            <person name="Spatafora J.W."/>
            <person name="Henrissat B."/>
            <person name="Nagy L.G."/>
            <person name="Aury J.M."/>
            <person name="Wincker P."/>
            <person name="Grigoriev I.V."/>
            <person name="Bonfante P."/>
            <person name="Martin F.M."/>
        </authorList>
    </citation>
    <scope>NUCLEOTIDE SEQUENCE [LARGE SCALE GENOMIC DNA]</scope>
    <source>
        <strain evidence="7 8">120613-1</strain>
    </source>
</reference>
<dbReference type="AlphaFoldDB" id="A0A3N4JB32"/>
<evidence type="ECO:0000313" key="7">
    <source>
        <dbReference type="EMBL" id="RPA94198.1"/>
    </source>
</evidence>
<name>A0A3N4JB32_9PEZI</name>
<accession>A0A3N4JB32</accession>
<gene>
    <name evidence="7" type="ORF">L873DRAFT_1620291</name>
</gene>
<evidence type="ECO:0000256" key="5">
    <source>
        <dbReference type="ARBA" id="ARBA00022695"/>
    </source>
</evidence>
<dbReference type="GO" id="GO:0006351">
    <property type="term" value="P:DNA-templated transcription"/>
    <property type="evidence" value="ECO:0007669"/>
    <property type="project" value="InterPro"/>
</dbReference>
<evidence type="ECO:0000256" key="3">
    <source>
        <dbReference type="ARBA" id="ARBA00022478"/>
    </source>
</evidence>
<organism evidence="7 8">
    <name type="scientific">Choiromyces venosus 120613-1</name>
    <dbReference type="NCBI Taxonomy" id="1336337"/>
    <lineage>
        <taxon>Eukaryota</taxon>
        <taxon>Fungi</taxon>
        <taxon>Dikarya</taxon>
        <taxon>Ascomycota</taxon>
        <taxon>Pezizomycotina</taxon>
        <taxon>Pezizomycetes</taxon>
        <taxon>Pezizales</taxon>
        <taxon>Tuberaceae</taxon>
        <taxon>Choiromyces</taxon>
    </lineage>
</organism>
<proteinExistence type="inferred from homology"/>
<dbReference type="PANTHER" id="PTHR19376:SF11">
    <property type="entry name" value="DNA-DIRECTED RNA POLYMERASE I SUBUNIT RPA1"/>
    <property type="match status" value="1"/>
</dbReference>
<protein>
    <recommendedName>
        <fullName evidence="2">DNA-directed RNA polymerase</fullName>
        <ecNumber evidence="2">2.7.7.6</ecNumber>
    </recommendedName>
</protein>
<dbReference type="EC" id="2.7.7.6" evidence="2"/>
<sequence length="101" mass="10945">ARANIIKEMNPFFGGHSISVDIRHLSLIADILTRGGGFTHFNRPGQKTNVSPFLKMSFETTCNFLTEPVGEGDFDDRTSPSSRIVLGKLSSVGSGSFDVLV</sequence>
<feature type="non-terminal residue" evidence="7">
    <location>
        <position position="1"/>
    </location>
</feature>
<keyword evidence="5" id="KW-0548">Nucleotidyltransferase</keyword>
<dbReference type="SUPFAM" id="SSF64484">
    <property type="entry name" value="beta and beta-prime subunits of DNA dependent RNA-polymerase"/>
    <property type="match status" value="1"/>
</dbReference>
<dbReference type="PANTHER" id="PTHR19376">
    <property type="entry name" value="DNA-DIRECTED RNA POLYMERASE"/>
    <property type="match status" value="1"/>
</dbReference>
<comment type="similarity">
    <text evidence="1">Belongs to the RNA polymerase beta' chain family.</text>
</comment>